<evidence type="ECO:0000256" key="1">
    <source>
        <dbReference type="SAM" id="Phobius"/>
    </source>
</evidence>
<dbReference type="Proteomes" id="UP001495147">
    <property type="component" value="Unassembled WGS sequence"/>
</dbReference>
<keyword evidence="3" id="KW-1185">Reference proteome</keyword>
<proteinExistence type="predicted"/>
<evidence type="ECO:0000313" key="2">
    <source>
        <dbReference type="EMBL" id="MEO3693689.1"/>
    </source>
</evidence>
<reference evidence="2 3" key="1">
    <citation type="submission" date="2024-05" db="EMBL/GenBank/DDBJ databases">
        <title>Roseateles sp. DJS-2-20 16S ribosomal RNA gene Genome sequencing and assembly.</title>
        <authorList>
            <person name="Woo H."/>
        </authorList>
    </citation>
    <scope>NUCLEOTIDE SEQUENCE [LARGE SCALE GENOMIC DNA]</scope>
    <source>
        <strain evidence="2 3">DJS-2-20</strain>
    </source>
</reference>
<evidence type="ECO:0000313" key="3">
    <source>
        <dbReference type="Proteomes" id="UP001495147"/>
    </source>
</evidence>
<feature type="transmembrane region" description="Helical" evidence="1">
    <location>
        <begin position="47"/>
        <end position="67"/>
    </location>
</feature>
<keyword evidence="1" id="KW-1133">Transmembrane helix</keyword>
<protein>
    <submittedName>
        <fullName evidence="2">DUF998 domain-containing protein</fullName>
    </submittedName>
</protein>
<dbReference type="RefSeq" id="WP_347706499.1">
    <property type="nucleotide sequence ID" value="NZ_JBDPZD010000009.1"/>
</dbReference>
<name>A0ABV0G7I4_9BURK</name>
<dbReference type="Pfam" id="PF06197">
    <property type="entry name" value="DUF998"/>
    <property type="match status" value="1"/>
</dbReference>
<feature type="transmembrane region" description="Helical" evidence="1">
    <location>
        <begin position="134"/>
        <end position="152"/>
    </location>
</feature>
<comment type="caution">
    <text evidence="2">The sequence shown here is derived from an EMBL/GenBank/DDBJ whole genome shotgun (WGS) entry which is preliminary data.</text>
</comment>
<keyword evidence="1" id="KW-0812">Transmembrane</keyword>
<keyword evidence="1" id="KW-0472">Membrane</keyword>
<accession>A0ABV0G7I4</accession>
<feature type="transmembrane region" description="Helical" evidence="1">
    <location>
        <begin position="74"/>
        <end position="92"/>
    </location>
</feature>
<organism evidence="2 3">
    <name type="scientific">Roseateles paludis</name>
    <dbReference type="NCBI Taxonomy" id="3145238"/>
    <lineage>
        <taxon>Bacteria</taxon>
        <taxon>Pseudomonadati</taxon>
        <taxon>Pseudomonadota</taxon>
        <taxon>Betaproteobacteria</taxon>
        <taxon>Burkholderiales</taxon>
        <taxon>Sphaerotilaceae</taxon>
        <taxon>Roseateles</taxon>
    </lineage>
</organism>
<sequence>MFVALTAFCLLFLAGSLAYFGRKRPGYSHIVYTISELAEAGSPFEKAVSLGVFLPLGLCMAGMAWWLRANEPAFLFTSSLAVGYVGAAFFPVDPDAPMFGTARTAVHNISAGASYVLAINAFEHQARELGSPYDLAKFLVMGFLVSLYVPGLRNLRGLLQRVVELAIFVGLMVCVG</sequence>
<gene>
    <name evidence="2" type="ORF">ABDJ85_19620</name>
</gene>
<dbReference type="InterPro" id="IPR009339">
    <property type="entry name" value="DUF998"/>
</dbReference>
<dbReference type="EMBL" id="JBDPZD010000009">
    <property type="protein sequence ID" value="MEO3693689.1"/>
    <property type="molecule type" value="Genomic_DNA"/>
</dbReference>